<accession>A0A5C3M4M9</accession>
<evidence type="ECO:0000256" key="6">
    <source>
        <dbReference type="RuleBase" id="RU366034"/>
    </source>
</evidence>
<keyword evidence="3 6" id="KW-0479">Metal-binding</keyword>
<reference evidence="7 8" key="1">
    <citation type="journal article" date="2019" name="Nat. Ecol. Evol.">
        <title>Megaphylogeny resolves global patterns of mushroom evolution.</title>
        <authorList>
            <person name="Varga T."/>
            <person name="Krizsan K."/>
            <person name="Foldi C."/>
            <person name="Dima B."/>
            <person name="Sanchez-Garcia M."/>
            <person name="Sanchez-Ramirez S."/>
            <person name="Szollosi G.J."/>
            <person name="Szarkandi J.G."/>
            <person name="Papp V."/>
            <person name="Albert L."/>
            <person name="Andreopoulos W."/>
            <person name="Angelini C."/>
            <person name="Antonin V."/>
            <person name="Barry K.W."/>
            <person name="Bougher N.L."/>
            <person name="Buchanan P."/>
            <person name="Buyck B."/>
            <person name="Bense V."/>
            <person name="Catcheside P."/>
            <person name="Chovatia M."/>
            <person name="Cooper J."/>
            <person name="Damon W."/>
            <person name="Desjardin D."/>
            <person name="Finy P."/>
            <person name="Geml J."/>
            <person name="Haridas S."/>
            <person name="Hughes K."/>
            <person name="Justo A."/>
            <person name="Karasinski D."/>
            <person name="Kautmanova I."/>
            <person name="Kiss B."/>
            <person name="Kocsube S."/>
            <person name="Kotiranta H."/>
            <person name="LaButti K.M."/>
            <person name="Lechner B.E."/>
            <person name="Liimatainen K."/>
            <person name="Lipzen A."/>
            <person name="Lukacs Z."/>
            <person name="Mihaltcheva S."/>
            <person name="Morgado L.N."/>
            <person name="Niskanen T."/>
            <person name="Noordeloos M.E."/>
            <person name="Ohm R.A."/>
            <person name="Ortiz-Santana B."/>
            <person name="Ovrebo C."/>
            <person name="Racz N."/>
            <person name="Riley R."/>
            <person name="Savchenko A."/>
            <person name="Shiryaev A."/>
            <person name="Soop K."/>
            <person name="Spirin V."/>
            <person name="Szebenyi C."/>
            <person name="Tomsovsky M."/>
            <person name="Tulloss R.E."/>
            <person name="Uehling J."/>
            <person name="Grigoriev I.V."/>
            <person name="Vagvolgyi C."/>
            <person name="Papp T."/>
            <person name="Martin F.M."/>
            <person name="Miettinen O."/>
            <person name="Hibbett D.S."/>
            <person name="Nagy L.G."/>
        </authorList>
    </citation>
    <scope>NUCLEOTIDE SEQUENCE [LARGE SCALE GENOMIC DNA]</scope>
    <source>
        <strain evidence="7 8">CBS 166.37</strain>
    </source>
</reference>
<dbReference type="EC" id="4.2.3.-" evidence="6"/>
<evidence type="ECO:0000313" key="7">
    <source>
        <dbReference type="EMBL" id="TFK40242.1"/>
    </source>
</evidence>
<dbReference type="InterPro" id="IPR034686">
    <property type="entry name" value="Terpene_cyclase-like_2"/>
</dbReference>
<evidence type="ECO:0000256" key="1">
    <source>
        <dbReference type="ARBA" id="ARBA00001946"/>
    </source>
</evidence>
<dbReference type="GO" id="GO:0008299">
    <property type="term" value="P:isoprenoid biosynthetic process"/>
    <property type="evidence" value="ECO:0007669"/>
    <property type="project" value="UniProtKB-ARBA"/>
</dbReference>
<sequence length="343" mass="39306">MINRSRQFILPDLLSCCPLKDATNPYYKEAAAESRAWINSYNIFTDRKRAFFVQGSNELLCSHVYAYAGYEQFRTCCDFVNLLFVVDEVSDDQNGQDAHATGMVYVKAMQDPSWDDGSILAKITKEFRARFVRLAGPNNTRRFVHLCEEYTKCVGKEAELREQGQVLDIKSFIPLRRNNSAVLLCFCLVEYILGIDLPDTVYDDPIFMNAYWAAVDLVCWSNDVYSYDMEQSKGHTGNNIVTVLMKEKNISLQEASDYIGVHCKHLVDQYLTAKAQLPSRGFSSNSDAARFIEALSHWMIGNLEWSFETQRYFGSRHTEVKNTRLVILRPREVLEEPSPIDGL</sequence>
<evidence type="ECO:0000256" key="3">
    <source>
        <dbReference type="ARBA" id="ARBA00022723"/>
    </source>
</evidence>
<dbReference type="InterPro" id="IPR008949">
    <property type="entry name" value="Isoprenoid_synthase_dom_sf"/>
</dbReference>
<dbReference type="Proteomes" id="UP000308652">
    <property type="component" value="Unassembled WGS sequence"/>
</dbReference>
<evidence type="ECO:0000313" key="8">
    <source>
        <dbReference type="Proteomes" id="UP000308652"/>
    </source>
</evidence>
<keyword evidence="5 6" id="KW-0456">Lyase</keyword>
<dbReference type="PANTHER" id="PTHR35201:SF4">
    <property type="entry name" value="BETA-PINACENE SYNTHASE-RELATED"/>
    <property type="match status" value="1"/>
</dbReference>
<dbReference type="GO" id="GO:0010333">
    <property type="term" value="F:terpene synthase activity"/>
    <property type="evidence" value="ECO:0007669"/>
    <property type="project" value="InterPro"/>
</dbReference>
<dbReference type="SFLD" id="SFLDG01020">
    <property type="entry name" value="Terpene_Cyclase_Like_2"/>
    <property type="match status" value="1"/>
</dbReference>
<comment type="similarity">
    <text evidence="2 6">Belongs to the terpene synthase family.</text>
</comment>
<dbReference type="OrthoDB" id="2861623at2759"/>
<dbReference type="PANTHER" id="PTHR35201">
    <property type="entry name" value="TERPENE SYNTHASE"/>
    <property type="match status" value="1"/>
</dbReference>
<dbReference type="SUPFAM" id="SSF48576">
    <property type="entry name" value="Terpenoid synthases"/>
    <property type="match status" value="1"/>
</dbReference>
<gene>
    <name evidence="7" type="ORF">BDQ12DRAFT_704517</name>
</gene>
<proteinExistence type="inferred from homology"/>
<dbReference type="Pfam" id="PF19086">
    <property type="entry name" value="Terpene_syn_C_2"/>
    <property type="match status" value="1"/>
</dbReference>
<dbReference type="GO" id="GO:0046872">
    <property type="term" value="F:metal ion binding"/>
    <property type="evidence" value="ECO:0007669"/>
    <property type="project" value="UniProtKB-KW"/>
</dbReference>
<evidence type="ECO:0000256" key="4">
    <source>
        <dbReference type="ARBA" id="ARBA00022842"/>
    </source>
</evidence>
<protein>
    <recommendedName>
        <fullName evidence="6">Terpene synthase</fullName>
        <ecNumber evidence="6">4.2.3.-</ecNumber>
    </recommendedName>
</protein>
<dbReference type="Gene3D" id="1.10.600.10">
    <property type="entry name" value="Farnesyl Diphosphate Synthase"/>
    <property type="match status" value="1"/>
</dbReference>
<dbReference type="STRING" id="68775.A0A5C3M4M9"/>
<comment type="cofactor">
    <cofactor evidence="1 6">
        <name>Mg(2+)</name>
        <dbReference type="ChEBI" id="CHEBI:18420"/>
    </cofactor>
</comment>
<evidence type="ECO:0000256" key="2">
    <source>
        <dbReference type="ARBA" id="ARBA00006333"/>
    </source>
</evidence>
<dbReference type="SFLD" id="SFLDS00005">
    <property type="entry name" value="Isoprenoid_Synthase_Type_I"/>
    <property type="match status" value="1"/>
</dbReference>
<evidence type="ECO:0000256" key="5">
    <source>
        <dbReference type="ARBA" id="ARBA00023239"/>
    </source>
</evidence>
<organism evidence="7 8">
    <name type="scientific">Crucibulum laeve</name>
    <dbReference type="NCBI Taxonomy" id="68775"/>
    <lineage>
        <taxon>Eukaryota</taxon>
        <taxon>Fungi</taxon>
        <taxon>Dikarya</taxon>
        <taxon>Basidiomycota</taxon>
        <taxon>Agaricomycotina</taxon>
        <taxon>Agaricomycetes</taxon>
        <taxon>Agaricomycetidae</taxon>
        <taxon>Agaricales</taxon>
        <taxon>Agaricineae</taxon>
        <taxon>Nidulariaceae</taxon>
        <taxon>Crucibulum</taxon>
    </lineage>
</organism>
<dbReference type="EMBL" id="ML213597">
    <property type="protein sequence ID" value="TFK40242.1"/>
    <property type="molecule type" value="Genomic_DNA"/>
</dbReference>
<keyword evidence="4 6" id="KW-0460">Magnesium</keyword>
<name>A0A5C3M4M9_9AGAR</name>
<keyword evidence="8" id="KW-1185">Reference proteome</keyword>
<dbReference type="AlphaFoldDB" id="A0A5C3M4M9"/>